<accession>A0ABS6G1V7</accession>
<dbReference type="Proteomes" id="UP000779508">
    <property type="component" value="Unassembled WGS sequence"/>
</dbReference>
<gene>
    <name evidence="2" type="ORF">KQI88_08550</name>
</gene>
<sequence length="262" mass="29933">MKKRLVSLITMCLVFGLGFSSVSAHTPPGLAKKGGLPPGIQKRFIQQEKDTKEYQTTIKDIDTKERRIVIEDGTAILSLFVSNKAKIELNKKTAKFEDIRKNDEVFIKLDKDNTITELKATREKETTYTVEGKLLLISKDQNQVYIYKDNKLLNYQLKSDLVVRINGEKRKIDDLIQGMELKLTVEGDKVKLIEGSKDEETRKLEGKIIAKDDGRKPLIVIQIDNDIKVFYVEEDVNMAEVKVGKEAVIYIQDNKVINIKMK</sequence>
<keyword evidence="3" id="KW-1185">Reference proteome</keyword>
<proteinExistence type="predicted"/>
<keyword evidence="1" id="KW-0732">Signal</keyword>
<feature type="chain" id="PRO_5046231672" evidence="1">
    <location>
        <begin position="25"/>
        <end position="262"/>
    </location>
</feature>
<evidence type="ECO:0000256" key="1">
    <source>
        <dbReference type="SAM" id="SignalP"/>
    </source>
</evidence>
<dbReference type="RefSeq" id="WP_216416251.1">
    <property type="nucleotide sequence ID" value="NZ_JAHLQK010000003.1"/>
</dbReference>
<evidence type="ECO:0000313" key="3">
    <source>
        <dbReference type="Proteomes" id="UP000779508"/>
    </source>
</evidence>
<comment type="caution">
    <text evidence="2">The sequence shown here is derived from an EMBL/GenBank/DDBJ whole genome shotgun (WGS) entry which is preliminary data.</text>
</comment>
<protein>
    <submittedName>
        <fullName evidence="2">Uncharacterized protein</fullName>
    </submittedName>
</protein>
<name>A0ABS6G1V7_9FIRM</name>
<reference evidence="2 3" key="1">
    <citation type="submission" date="2021-06" db="EMBL/GenBank/DDBJ databases">
        <authorList>
            <person name="Sun Q."/>
            <person name="Li D."/>
        </authorList>
    </citation>
    <scope>NUCLEOTIDE SEQUENCE [LARGE SCALE GENOMIC DNA]</scope>
    <source>
        <strain evidence="2 3">MSJ-5</strain>
    </source>
</reference>
<evidence type="ECO:0000313" key="2">
    <source>
        <dbReference type="EMBL" id="MBU5676464.1"/>
    </source>
</evidence>
<organism evidence="2 3">
    <name type="scientific">Alkaliphilus flagellatus</name>
    <dbReference type="NCBI Taxonomy" id="2841507"/>
    <lineage>
        <taxon>Bacteria</taxon>
        <taxon>Bacillati</taxon>
        <taxon>Bacillota</taxon>
        <taxon>Clostridia</taxon>
        <taxon>Peptostreptococcales</taxon>
        <taxon>Natronincolaceae</taxon>
        <taxon>Alkaliphilus</taxon>
    </lineage>
</organism>
<feature type="signal peptide" evidence="1">
    <location>
        <begin position="1"/>
        <end position="24"/>
    </location>
</feature>
<dbReference type="EMBL" id="JAHLQK010000003">
    <property type="protein sequence ID" value="MBU5676464.1"/>
    <property type="molecule type" value="Genomic_DNA"/>
</dbReference>